<reference evidence="2 3" key="1">
    <citation type="submission" date="2014-06" db="EMBL/GenBank/DDBJ databases">
        <title>Whole Genome Sequences of Three Symbiotic Endozoicomonas Bacteria.</title>
        <authorList>
            <person name="Neave M.J."/>
            <person name="Apprill A."/>
            <person name="Voolstra C.R."/>
        </authorList>
    </citation>
    <scope>NUCLEOTIDE SEQUENCE [LARGE SCALE GENOMIC DNA]</scope>
    <source>
        <strain evidence="2 3">DSM 25634</strain>
    </source>
</reference>
<keyword evidence="3" id="KW-1185">Reference proteome</keyword>
<dbReference type="PROSITE" id="PS51154">
    <property type="entry name" value="MACRO"/>
    <property type="match status" value="1"/>
</dbReference>
<dbReference type="RefSeq" id="WP_034842586.1">
    <property type="nucleotide sequence ID" value="NZ_JOKH01000010.1"/>
</dbReference>
<proteinExistence type="predicted"/>
<dbReference type="Gene3D" id="3.40.220.10">
    <property type="entry name" value="Leucine Aminopeptidase, subunit E, domain 1"/>
    <property type="match status" value="1"/>
</dbReference>
<feature type="domain" description="Macro" evidence="1">
    <location>
        <begin position="189"/>
        <end position="379"/>
    </location>
</feature>
<sequence length="392" mass="43448">MNPTTDSVSSASNWQIFKSWVKHKLRSAFTWSRKTRVLEDPAALLQEAKAKGANPYASLSHRKVKLDDNPQSRVNRSVLQSKSDFSRIGIDVNSLPESSDLFAEFHNKLLSQAKSLQNKTYKQGSLKEMQTYSQLVNQVLAKNWPTVLKDLTLGLPAEGTHELADFVRPLQILLTPHQETPVESQVGTEPRIPAEELLEKEVFLLSGDISKINESRIPPIQAIACPYTPKGSKNETSLLNQLSRIDPGLARKGFLESIKKMKPGLAAISPSPALQGKGFSHMVHAMLPHSDSKNIHSELINTYQSVIDAAHRKNLSSIAIPIFSTELNITPQRAATIACVAISRYMSSHPHKTRPPKVYLICPGTEDGQSTLQYINHYLSQKAPKPPTFGHS</sequence>
<gene>
    <name evidence="2" type="ORF">GZ78_27185</name>
</gene>
<dbReference type="OrthoDB" id="6190697at2"/>
<evidence type="ECO:0000313" key="3">
    <source>
        <dbReference type="Proteomes" id="UP000028073"/>
    </source>
</evidence>
<dbReference type="Proteomes" id="UP000028073">
    <property type="component" value="Unassembled WGS sequence"/>
</dbReference>
<dbReference type="InterPro" id="IPR002589">
    <property type="entry name" value="Macro_dom"/>
</dbReference>
<dbReference type="SUPFAM" id="SSF52949">
    <property type="entry name" value="Macro domain-like"/>
    <property type="match status" value="1"/>
</dbReference>
<protein>
    <recommendedName>
        <fullName evidence="1">Macro domain-containing protein</fullName>
    </recommendedName>
</protein>
<dbReference type="InterPro" id="IPR043472">
    <property type="entry name" value="Macro_dom-like"/>
</dbReference>
<dbReference type="EMBL" id="JOKH01000010">
    <property type="protein sequence ID" value="KEQ12142.1"/>
    <property type="molecule type" value="Genomic_DNA"/>
</dbReference>
<evidence type="ECO:0000313" key="2">
    <source>
        <dbReference type="EMBL" id="KEQ12142.1"/>
    </source>
</evidence>
<organism evidence="2 3">
    <name type="scientific">Endozoicomonas numazuensis</name>
    <dbReference type="NCBI Taxonomy" id="1137799"/>
    <lineage>
        <taxon>Bacteria</taxon>
        <taxon>Pseudomonadati</taxon>
        <taxon>Pseudomonadota</taxon>
        <taxon>Gammaproteobacteria</taxon>
        <taxon>Oceanospirillales</taxon>
        <taxon>Endozoicomonadaceae</taxon>
        <taxon>Endozoicomonas</taxon>
    </lineage>
</organism>
<dbReference type="Pfam" id="PF01661">
    <property type="entry name" value="Macro"/>
    <property type="match status" value="1"/>
</dbReference>
<accession>A0A081N119</accession>
<comment type="caution">
    <text evidence="2">The sequence shown here is derived from an EMBL/GenBank/DDBJ whole genome shotgun (WGS) entry which is preliminary data.</text>
</comment>
<dbReference type="AlphaFoldDB" id="A0A081N119"/>
<name>A0A081N119_9GAMM</name>
<evidence type="ECO:0000259" key="1">
    <source>
        <dbReference type="PROSITE" id="PS51154"/>
    </source>
</evidence>